<dbReference type="EMBL" id="VSSQ01049925">
    <property type="protein sequence ID" value="MPN03999.1"/>
    <property type="molecule type" value="Genomic_DNA"/>
</dbReference>
<organism evidence="1">
    <name type="scientific">bioreactor metagenome</name>
    <dbReference type="NCBI Taxonomy" id="1076179"/>
    <lineage>
        <taxon>unclassified sequences</taxon>
        <taxon>metagenomes</taxon>
        <taxon>ecological metagenomes</taxon>
    </lineage>
</organism>
<protein>
    <submittedName>
        <fullName evidence="1">Uncharacterized protein</fullName>
    </submittedName>
</protein>
<reference evidence="1" key="1">
    <citation type="submission" date="2019-08" db="EMBL/GenBank/DDBJ databases">
        <authorList>
            <person name="Kucharzyk K."/>
            <person name="Murdoch R.W."/>
            <person name="Higgins S."/>
            <person name="Loffler F."/>
        </authorList>
    </citation>
    <scope>NUCLEOTIDE SEQUENCE</scope>
</reference>
<sequence length="49" mass="5397">MLLEWYKEAGFNTSILKATVMQIVDISNLIVAASSQNNGGLSRLTNRDI</sequence>
<comment type="caution">
    <text evidence="1">The sequence shown here is derived from an EMBL/GenBank/DDBJ whole genome shotgun (WGS) entry which is preliminary data.</text>
</comment>
<proteinExistence type="predicted"/>
<evidence type="ECO:0000313" key="1">
    <source>
        <dbReference type="EMBL" id="MPN03999.1"/>
    </source>
</evidence>
<dbReference type="AlphaFoldDB" id="A0A645ES36"/>
<name>A0A645ES36_9ZZZZ</name>
<accession>A0A645ES36</accession>
<gene>
    <name evidence="1" type="ORF">SDC9_151235</name>
</gene>